<dbReference type="AlphaFoldDB" id="A0A1F6BR34"/>
<dbReference type="EMBL" id="MFKI01000020">
    <property type="protein sequence ID" value="OGG39007.1"/>
    <property type="molecule type" value="Genomic_DNA"/>
</dbReference>
<evidence type="ECO:0000256" key="4">
    <source>
        <dbReference type="ARBA" id="ARBA00035206"/>
    </source>
</evidence>
<dbReference type="PROSITE" id="PS01108">
    <property type="entry name" value="RIBOSOMAL_L24"/>
    <property type="match status" value="1"/>
</dbReference>
<dbReference type="Pfam" id="PF00467">
    <property type="entry name" value="KOW"/>
    <property type="match status" value="1"/>
</dbReference>
<dbReference type="PANTHER" id="PTHR12903">
    <property type="entry name" value="MITOCHONDRIAL RIBOSOMAL PROTEIN L24"/>
    <property type="match status" value="1"/>
</dbReference>
<dbReference type="InterPro" id="IPR005825">
    <property type="entry name" value="Ribosomal_uL24_CS"/>
</dbReference>
<dbReference type="SMART" id="SM00739">
    <property type="entry name" value="KOW"/>
    <property type="match status" value="1"/>
</dbReference>
<dbReference type="SUPFAM" id="SSF50104">
    <property type="entry name" value="Translation proteins SH3-like domain"/>
    <property type="match status" value="1"/>
</dbReference>
<keyword evidence="5" id="KW-0694">RNA-binding</keyword>
<dbReference type="InterPro" id="IPR003256">
    <property type="entry name" value="Ribosomal_uL24"/>
</dbReference>
<comment type="function">
    <text evidence="5">One of two assembly initiator proteins, it binds directly to the 5'-end of the 23S rRNA, where it nucleates assembly of the 50S subunit.</text>
</comment>
<evidence type="ECO:0000259" key="7">
    <source>
        <dbReference type="SMART" id="SM00739"/>
    </source>
</evidence>
<dbReference type="GO" id="GO:1990904">
    <property type="term" value="C:ribonucleoprotein complex"/>
    <property type="evidence" value="ECO:0007669"/>
    <property type="project" value="UniProtKB-KW"/>
</dbReference>
<protein>
    <recommendedName>
        <fullName evidence="4 5">Large ribosomal subunit protein uL24</fullName>
    </recommendedName>
</protein>
<dbReference type="GO" id="GO:0003735">
    <property type="term" value="F:structural constituent of ribosome"/>
    <property type="evidence" value="ECO:0007669"/>
    <property type="project" value="InterPro"/>
</dbReference>
<reference evidence="8 9" key="1">
    <citation type="journal article" date="2016" name="Nat. Commun.">
        <title>Thousands of microbial genomes shed light on interconnected biogeochemical processes in an aquifer system.</title>
        <authorList>
            <person name="Anantharaman K."/>
            <person name="Brown C.T."/>
            <person name="Hug L.A."/>
            <person name="Sharon I."/>
            <person name="Castelle C.J."/>
            <person name="Probst A.J."/>
            <person name="Thomas B.C."/>
            <person name="Singh A."/>
            <person name="Wilkins M.J."/>
            <person name="Karaoz U."/>
            <person name="Brodie E.L."/>
            <person name="Williams K.H."/>
            <person name="Hubbard S.S."/>
            <person name="Banfield J.F."/>
        </authorList>
    </citation>
    <scope>NUCLEOTIDE SEQUENCE [LARGE SCALE GENOMIC DNA]</scope>
</reference>
<dbReference type="GO" id="GO:0006412">
    <property type="term" value="P:translation"/>
    <property type="evidence" value="ECO:0007669"/>
    <property type="project" value="UniProtKB-UniRule"/>
</dbReference>
<dbReference type="InterPro" id="IPR057264">
    <property type="entry name" value="Ribosomal_uL24_C"/>
</dbReference>
<dbReference type="Gene3D" id="2.30.30.30">
    <property type="match status" value="1"/>
</dbReference>
<comment type="subunit">
    <text evidence="5">Part of the 50S ribosomal subunit.</text>
</comment>
<keyword evidence="5" id="KW-0699">rRNA-binding</keyword>
<keyword evidence="3 5" id="KW-0687">Ribonucleoprotein</keyword>
<dbReference type="InterPro" id="IPR005824">
    <property type="entry name" value="KOW"/>
</dbReference>
<evidence type="ECO:0000313" key="9">
    <source>
        <dbReference type="Proteomes" id="UP000179324"/>
    </source>
</evidence>
<comment type="function">
    <text evidence="5">One of the proteins that surrounds the polypeptide exit tunnel on the outside of the subunit.</text>
</comment>
<dbReference type="NCBIfam" id="TIGR01079">
    <property type="entry name" value="rplX_bact"/>
    <property type="match status" value="1"/>
</dbReference>
<dbReference type="InterPro" id="IPR008991">
    <property type="entry name" value="Translation_prot_SH3-like_sf"/>
</dbReference>
<sequence length="101" mass="11152">MKIKKGDNVRILAGKDRGKSGKVIKVYPQIGKVTVEGVNIYKKHSRPKKQGEKGEIVSVVRPIDVSNAVLVCPKCGKPSRPGFRSESGKKIRYCKKCKSEV</sequence>
<accession>A0A1F6BR34</accession>
<dbReference type="CDD" id="cd06089">
    <property type="entry name" value="KOW_RPL26"/>
    <property type="match status" value="1"/>
</dbReference>
<dbReference type="InterPro" id="IPR041988">
    <property type="entry name" value="Ribosomal_uL24_KOW"/>
</dbReference>
<dbReference type="GO" id="GO:0005840">
    <property type="term" value="C:ribosome"/>
    <property type="evidence" value="ECO:0007669"/>
    <property type="project" value="UniProtKB-KW"/>
</dbReference>
<proteinExistence type="inferred from homology"/>
<dbReference type="HAMAP" id="MF_01326_B">
    <property type="entry name" value="Ribosomal_uL24_B"/>
    <property type="match status" value="1"/>
</dbReference>
<evidence type="ECO:0000256" key="2">
    <source>
        <dbReference type="ARBA" id="ARBA00022980"/>
    </source>
</evidence>
<dbReference type="Pfam" id="PF17136">
    <property type="entry name" value="ribosomal_L24"/>
    <property type="match status" value="1"/>
</dbReference>
<evidence type="ECO:0000313" key="8">
    <source>
        <dbReference type="EMBL" id="OGG39007.1"/>
    </source>
</evidence>
<dbReference type="Proteomes" id="UP000179324">
    <property type="component" value="Unassembled WGS sequence"/>
</dbReference>
<feature type="domain" description="KOW" evidence="7">
    <location>
        <begin position="2"/>
        <end position="29"/>
    </location>
</feature>
<comment type="similarity">
    <text evidence="1 5 6">Belongs to the universal ribosomal protein uL24 family.</text>
</comment>
<dbReference type="InterPro" id="IPR014722">
    <property type="entry name" value="Rib_uL2_dom2"/>
</dbReference>
<organism evidence="8 9">
    <name type="scientific">Candidatus Jorgensenbacteria bacterium GWC1_48_12</name>
    <dbReference type="NCBI Taxonomy" id="1798469"/>
    <lineage>
        <taxon>Bacteria</taxon>
        <taxon>Candidatus Joergenseniibacteriota</taxon>
    </lineage>
</organism>
<evidence type="ECO:0000256" key="3">
    <source>
        <dbReference type="ARBA" id="ARBA00023274"/>
    </source>
</evidence>
<keyword evidence="2 5" id="KW-0689">Ribosomal protein</keyword>
<evidence type="ECO:0000256" key="5">
    <source>
        <dbReference type="HAMAP-Rule" id="MF_01326"/>
    </source>
</evidence>
<gene>
    <name evidence="5" type="primary">rplX</name>
    <name evidence="8" type="ORF">A2127_01525</name>
</gene>
<evidence type="ECO:0000256" key="1">
    <source>
        <dbReference type="ARBA" id="ARBA00010618"/>
    </source>
</evidence>
<comment type="caution">
    <text evidence="8">The sequence shown here is derived from an EMBL/GenBank/DDBJ whole genome shotgun (WGS) entry which is preliminary data.</text>
</comment>
<evidence type="ECO:0000256" key="6">
    <source>
        <dbReference type="RuleBase" id="RU003477"/>
    </source>
</evidence>
<name>A0A1F6BR34_9BACT</name>
<dbReference type="GO" id="GO:0019843">
    <property type="term" value="F:rRNA binding"/>
    <property type="evidence" value="ECO:0007669"/>
    <property type="project" value="UniProtKB-UniRule"/>
</dbReference>